<accession>A0A0R3TLM9</accession>
<reference evidence="2" key="1">
    <citation type="submission" date="2017-02" db="UniProtKB">
        <authorList>
            <consortium name="WormBaseParasite"/>
        </authorList>
    </citation>
    <scope>IDENTIFICATION</scope>
</reference>
<evidence type="ECO:0000256" key="1">
    <source>
        <dbReference type="SAM" id="Coils"/>
    </source>
</evidence>
<dbReference type="WBParaSite" id="HNAJ_0000816501-mRNA-1">
    <property type="protein sequence ID" value="HNAJ_0000816501-mRNA-1"/>
    <property type="gene ID" value="HNAJ_0000816501"/>
</dbReference>
<sequence>LSENLQKCLKYKTELELKLKAHETESSLQISQTELALSRLTALRSQFTQLQNNNEQIEEFLARFKTTEKKNLVCTVEGTLATSEQSGELFHRLRKMLNEVNKPKEVESIEEENILIENSTEQESIEVESDINMNDPPPLPEYLNQVCFIQKYEGSLLMNGFIYFKLQPL</sequence>
<name>A0A0R3TLM9_RODNA</name>
<organism evidence="2">
    <name type="scientific">Rodentolepis nana</name>
    <name type="common">Dwarf tapeworm</name>
    <name type="synonym">Hymenolepis nana</name>
    <dbReference type="NCBI Taxonomy" id="102285"/>
    <lineage>
        <taxon>Eukaryota</taxon>
        <taxon>Metazoa</taxon>
        <taxon>Spiralia</taxon>
        <taxon>Lophotrochozoa</taxon>
        <taxon>Platyhelminthes</taxon>
        <taxon>Cestoda</taxon>
        <taxon>Eucestoda</taxon>
        <taxon>Cyclophyllidea</taxon>
        <taxon>Hymenolepididae</taxon>
        <taxon>Rodentolepis</taxon>
    </lineage>
</organism>
<feature type="coiled-coil region" evidence="1">
    <location>
        <begin position="40"/>
        <end position="70"/>
    </location>
</feature>
<dbReference type="AlphaFoldDB" id="A0A0R3TLM9"/>
<protein>
    <submittedName>
        <fullName evidence="2">Uncharacterized protein</fullName>
    </submittedName>
</protein>
<proteinExistence type="predicted"/>
<keyword evidence="1" id="KW-0175">Coiled coil</keyword>
<evidence type="ECO:0000313" key="2">
    <source>
        <dbReference type="WBParaSite" id="HNAJ_0000816501-mRNA-1"/>
    </source>
</evidence>